<keyword evidence="3" id="KW-1185">Reference proteome</keyword>
<reference evidence="2 3" key="1">
    <citation type="submission" date="2015-07" db="EMBL/GenBank/DDBJ databases">
        <title>The genome of Eufriesea mexicana.</title>
        <authorList>
            <person name="Pan H."/>
            <person name="Kapheim K."/>
        </authorList>
    </citation>
    <scope>NUCLEOTIDE SEQUENCE [LARGE SCALE GENOMIC DNA]</scope>
    <source>
        <strain evidence="2">0111107269</strain>
        <tissue evidence="2">Whole body</tissue>
    </source>
</reference>
<accession>A0A310SYQ1</accession>
<dbReference type="EMBL" id="KQ759782">
    <property type="protein sequence ID" value="OAD62864.1"/>
    <property type="molecule type" value="Genomic_DNA"/>
</dbReference>
<organism evidence="2 3">
    <name type="scientific">Eufriesea mexicana</name>
    <dbReference type="NCBI Taxonomy" id="516756"/>
    <lineage>
        <taxon>Eukaryota</taxon>
        <taxon>Metazoa</taxon>
        <taxon>Ecdysozoa</taxon>
        <taxon>Arthropoda</taxon>
        <taxon>Hexapoda</taxon>
        <taxon>Insecta</taxon>
        <taxon>Pterygota</taxon>
        <taxon>Neoptera</taxon>
        <taxon>Endopterygota</taxon>
        <taxon>Hymenoptera</taxon>
        <taxon>Apocrita</taxon>
        <taxon>Aculeata</taxon>
        <taxon>Apoidea</taxon>
        <taxon>Anthophila</taxon>
        <taxon>Apidae</taxon>
        <taxon>Eufriesea</taxon>
    </lineage>
</organism>
<name>A0A310SYQ1_9HYME</name>
<protein>
    <submittedName>
        <fullName evidence="2">Uncharacterized protein</fullName>
    </submittedName>
</protein>
<evidence type="ECO:0000256" key="1">
    <source>
        <dbReference type="SAM" id="MobiDB-lite"/>
    </source>
</evidence>
<evidence type="ECO:0000313" key="3">
    <source>
        <dbReference type="Proteomes" id="UP000250275"/>
    </source>
</evidence>
<gene>
    <name evidence="2" type="ORF">WN48_06967</name>
</gene>
<proteinExistence type="predicted"/>
<feature type="region of interest" description="Disordered" evidence="1">
    <location>
        <begin position="34"/>
        <end position="72"/>
    </location>
</feature>
<dbReference type="AlphaFoldDB" id="A0A310SYQ1"/>
<sequence length="137" mass="14952">MGHRIIWGLHMRGAAPKKTLPVVGEGEYSAFAGAVGVTDGDGGTSSSWEPPGKAAKRPRKADAEEPTSEMDVEELIPLPPGQVGKNLHGPYVRRLRYAAIRIDVGEGYRRQSDASRNEVVYRLEESIRSLLVDKEAL</sequence>
<evidence type="ECO:0000313" key="2">
    <source>
        <dbReference type="EMBL" id="OAD62864.1"/>
    </source>
</evidence>
<dbReference type="Proteomes" id="UP000250275">
    <property type="component" value="Unassembled WGS sequence"/>
</dbReference>